<dbReference type="GO" id="GO:0015562">
    <property type="term" value="F:efflux transmembrane transporter activity"/>
    <property type="evidence" value="ECO:0007669"/>
    <property type="project" value="TreeGrafter"/>
</dbReference>
<feature type="transmembrane region" description="Helical" evidence="2">
    <location>
        <begin position="6"/>
        <end position="24"/>
    </location>
</feature>
<dbReference type="AlphaFoldDB" id="A0A0A8HMI9"/>
<evidence type="ECO:0000256" key="1">
    <source>
        <dbReference type="SAM" id="MobiDB-lite"/>
    </source>
</evidence>
<dbReference type="Proteomes" id="UP000285625">
    <property type="component" value="Unassembled WGS sequence"/>
</dbReference>
<accession>A0A0A8HMI9</accession>
<keyword evidence="2" id="KW-1133">Transmembrane helix</keyword>
<feature type="region of interest" description="Disordered" evidence="1">
    <location>
        <begin position="208"/>
        <end position="257"/>
    </location>
</feature>
<sequence length="352" mass="38294">MNKKSLIVLSIVGILFLIIAGFIGRAMTGNNKEETSGYDTYEVKPESAIKVTGKVSPESIKTYQNNVQLGEFVSVQVNDGQRVTQGTPLIQYQVDPAKRSQLYDQVRQAEAKGDQAAINQAWKQLNHYDRQVNDSVYATFNGIVSNVKRNHVAEGEPILKLIAEEPQIKTTVSEFDLNKISVGDTVNVTVTSSGKKGKGKIKSIAELPTSYEEHSQATGQSEVSGAGSMQSTADEGQTVNASNPTEQNPSGGDNHASSKYTVMIGELDFEVRHGFSVEAEIPLKTLKIPASVLTKDDNVYVVDKTHVVHKRKIKYDENNGDLVVKNGLKQGDILIKKPDSGISDGKKVEVSS</sequence>
<keyword evidence="2" id="KW-0472">Membrane</keyword>
<feature type="compositionally biased region" description="Polar residues" evidence="1">
    <location>
        <begin position="216"/>
        <end position="257"/>
    </location>
</feature>
<gene>
    <name evidence="3" type="ORF">BUZ57_09600</name>
</gene>
<evidence type="ECO:0000313" key="4">
    <source>
        <dbReference type="Proteomes" id="UP000285625"/>
    </source>
</evidence>
<keyword evidence="2" id="KW-0812">Transmembrane</keyword>
<name>A0A0A8HMI9_STAHY</name>
<organism evidence="3 4">
    <name type="scientific">Staphylococcus hyicus</name>
    <dbReference type="NCBI Taxonomy" id="1284"/>
    <lineage>
        <taxon>Bacteria</taxon>
        <taxon>Bacillati</taxon>
        <taxon>Bacillota</taxon>
        <taxon>Bacilli</taxon>
        <taxon>Bacillales</taxon>
        <taxon>Staphylococcaceae</taxon>
        <taxon>Staphylococcus</taxon>
    </lineage>
</organism>
<dbReference type="EMBL" id="QXVO01000031">
    <property type="protein sequence ID" value="RIO44298.1"/>
    <property type="molecule type" value="Genomic_DNA"/>
</dbReference>
<dbReference type="PANTHER" id="PTHR30469">
    <property type="entry name" value="MULTIDRUG RESISTANCE PROTEIN MDTA"/>
    <property type="match status" value="1"/>
</dbReference>
<dbReference type="GeneID" id="41072215"/>
<comment type="caution">
    <text evidence="3">The sequence shown here is derived from an EMBL/GenBank/DDBJ whole genome shotgun (WGS) entry which is preliminary data.</text>
</comment>
<dbReference type="RefSeq" id="WP_039643980.1">
    <property type="nucleotide sequence ID" value="NZ_CP008747.1"/>
</dbReference>
<dbReference type="Gene3D" id="2.40.420.20">
    <property type="match status" value="1"/>
</dbReference>
<dbReference type="KEGG" id="shu:SHYC_01880"/>
<dbReference type="HOGENOM" id="CLU_068059_0_0_9"/>
<proteinExistence type="predicted"/>
<reference evidence="3 4" key="1">
    <citation type="journal article" date="2016" name="Front. Microbiol.">
        <title>Comprehensive Phylogenetic Analysis of Bovine Non-aureus Staphylococci Species Based on Whole-Genome Sequencing.</title>
        <authorList>
            <person name="Naushad S."/>
            <person name="Barkema H.W."/>
            <person name="Luby C."/>
            <person name="Condas L.A."/>
            <person name="Nobrega D.B."/>
            <person name="Carson D.A."/>
            <person name="De Buck J."/>
        </authorList>
    </citation>
    <scope>NUCLEOTIDE SEQUENCE [LARGE SCALE GENOMIC DNA]</scope>
    <source>
        <strain evidence="3 4">SNUC 5959</strain>
    </source>
</reference>
<evidence type="ECO:0000313" key="3">
    <source>
        <dbReference type="EMBL" id="RIO44298.1"/>
    </source>
</evidence>
<protein>
    <submittedName>
        <fullName evidence="3">Efflux RND transporter periplasmic adaptor subunit</fullName>
    </submittedName>
</protein>
<dbReference type="GO" id="GO:1990281">
    <property type="term" value="C:efflux pump complex"/>
    <property type="evidence" value="ECO:0007669"/>
    <property type="project" value="TreeGrafter"/>
</dbReference>
<dbReference type="STRING" id="1284.SHYC_01880"/>
<evidence type="ECO:0000256" key="2">
    <source>
        <dbReference type="SAM" id="Phobius"/>
    </source>
</evidence>